<proteinExistence type="predicted"/>
<dbReference type="EC" id="2.7.7.49" evidence="1"/>
<evidence type="ECO:0000313" key="6">
    <source>
        <dbReference type="Proteomes" id="UP000675881"/>
    </source>
</evidence>
<reference evidence="5" key="1">
    <citation type="submission" date="2021-02" db="EMBL/GenBank/DDBJ databases">
        <authorList>
            <person name="Bekaert M."/>
        </authorList>
    </citation>
    <scope>NUCLEOTIDE SEQUENCE</scope>
    <source>
        <strain evidence="5">IoA-00</strain>
    </source>
</reference>
<evidence type="ECO:0000259" key="4">
    <source>
        <dbReference type="Pfam" id="PF17921"/>
    </source>
</evidence>
<feature type="compositionally biased region" description="Polar residues" evidence="2">
    <location>
        <begin position="623"/>
        <end position="640"/>
    </location>
</feature>
<evidence type="ECO:0000256" key="1">
    <source>
        <dbReference type="ARBA" id="ARBA00012493"/>
    </source>
</evidence>
<evidence type="ECO:0000259" key="3">
    <source>
        <dbReference type="Pfam" id="PF17919"/>
    </source>
</evidence>
<dbReference type="Gene3D" id="1.10.340.70">
    <property type="match status" value="1"/>
</dbReference>
<dbReference type="OrthoDB" id="6380665at2759"/>
<protein>
    <recommendedName>
        <fullName evidence="1">RNA-directed DNA polymerase</fullName>
        <ecNumber evidence="1">2.7.7.49</ecNumber>
    </recommendedName>
</protein>
<dbReference type="SUPFAM" id="SSF56672">
    <property type="entry name" value="DNA/RNA polymerases"/>
    <property type="match status" value="1"/>
</dbReference>
<feature type="region of interest" description="Disordered" evidence="2">
    <location>
        <begin position="623"/>
        <end position="656"/>
    </location>
</feature>
<feature type="domain" description="Integrase zinc-binding" evidence="4">
    <location>
        <begin position="375"/>
        <end position="422"/>
    </location>
</feature>
<dbReference type="InterPro" id="IPR043128">
    <property type="entry name" value="Rev_trsase/Diguanyl_cyclase"/>
</dbReference>
<gene>
    <name evidence="5" type="ORF">LSAA_10557</name>
</gene>
<dbReference type="AlphaFoldDB" id="A0A7R8H8Q8"/>
<dbReference type="InterPro" id="IPR041588">
    <property type="entry name" value="Integrase_H2C2"/>
</dbReference>
<keyword evidence="6" id="KW-1185">Reference proteome</keyword>
<dbReference type="InterPro" id="IPR050951">
    <property type="entry name" value="Retrovirus_Pol_polyprotein"/>
</dbReference>
<dbReference type="Proteomes" id="UP000675881">
    <property type="component" value="Chromosome 5"/>
</dbReference>
<dbReference type="Pfam" id="PF17919">
    <property type="entry name" value="RT_RNaseH_2"/>
    <property type="match status" value="1"/>
</dbReference>
<dbReference type="GO" id="GO:0003964">
    <property type="term" value="F:RNA-directed DNA polymerase activity"/>
    <property type="evidence" value="ECO:0007669"/>
    <property type="project" value="UniProtKB-EC"/>
</dbReference>
<dbReference type="Gene3D" id="3.30.70.270">
    <property type="match status" value="2"/>
</dbReference>
<accession>A0A7R8H8Q8</accession>
<name>A0A7R8H8Q8_LEPSM</name>
<feature type="domain" description="Reverse transcriptase/retrotransposon-derived protein RNase H-like" evidence="3">
    <location>
        <begin position="193"/>
        <end position="270"/>
    </location>
</feature>
<organism evidence="5 6">
    <name type="scientific">Lepeophtheirus salmonis</name>
    <name type="common">Salmon louse</name>
    <name type="synonym">Caligus salmonis</name>
    <dbReference type="NCBI Taxonomy" id="72036"/>
    <lineage>
        <taxon>Eukaryota</taxon>
        <taxon>Metazoa</taxon>
        <taxon>Ecdysozoa</taxon>
        <taxon>Arthropoda</taxon>
        <taxon>Crustacea</taxon>
        <taxon>Multicrustacea</taxon>
        <taxon>Hexanauplia</taxon>
        <taxon>Copepoda</taxon>
        <taxon>Siphonostomatoida</taxon>
        <taxon>Caligidae</taxon>
        <taxon>Lepeophtheirus</taxon>
    </lineage>
</organism>
<dbReference type="InterPro" id="IPR041577">
    <property type="entry name" value="RT_RNaseH_2"/>
</dbReference>
<sequence length="656" mass="75169">MDGPSMVIHLKPIATPFKVRGPKPIPLPLRERVKKMLDDLESQGVIQKISKPTEWVHPMRQIQPPGDEALAGIDNMEKVVDDIILYDSSMHLHEQIVRKLLDHCRDTGITLNPKKFHYGQTEAKLAGFRVTSQSIQADPEKIKAIAQFPTPKNISDLRSFIGLIEQLAGFSDTVSAKFMPLRPLLSPKNPYIWTEDHLRAFKEVKKCLVSPPLLTTFDPKRGTMIQTDASRLNNLGYILLQKDEQDVWKLIEFGSRFVTETEAHYAMFWKRGKDNGMADALSRSPVDKPPQGDHDFTLDMYGSIHTITANLLDTFNNSYISQIECNPITLESIAHNILGKMENHNINPVLKLYSKILPHLTIDDDLILFGDKIFIPQLKRDQILQRLHSSHQGTENTFFWPGITADIRNIIEACEECQTRRSSLTKEPLKSDPAPIDVFQEIATDFFEVRGKHYLAIVDRYSNFLLVHKFSSAPTSKSFISSLLHHIATFGRPNTPLRHGTLSPSQIVFGRPMRSRLPAHNLSLAEDWQERLNKHDRHIAKQHEYAKNQYNKTSNELKPIRIGSKVWIQDPTSKIWDWTATVQGKKQDREYLLLLPSGRTLCRNRRFIRILRTRKDIITTPQCESTLKDNSQTDEPSNPQRPKRLRFAPIKFTASD</sequence>
<dbReference type="PANTHER" id="PTHR37984:SF9">
    <property type="entry name" value="INTEGRASE CATALYTIC DOMAIN-CONTAINING PROTEIN"/>
    <property type="match status" value="1"/>
</dbReference>
<dbReference type="PANTHER" id="PTHR37984">
    <property type="entry name" value="PROTEIN CBG26694"/>
    <property type="match status" value="1"/>
</dbReference>
<dbReference type="InterPro" id="IPR043502">
    <property type="entry name" value="DNA/RNA_pol_sf"/>
</dbReference>
<dbReference type="EMBL" id="HG994584">
    <property type="protein sequence ID" value="CAF2935231.1"/>
    <property type="molecule type" value="Genomic_DNA"/>
</dbReference>
<evidence type="ECO:0000256" key="2">
    <source>
        <dbReference type="SAM" id="MobiDB-lite"/>
    </source>
</evidence>
<evidence type="ECO:0000313" key="5">
    <source>
        <dbReference type="EMBL" id="CAF2935231.1"/>
    </source>
</evidence>
<dbReference type="Pfam" id="PF17921">
    <property type="entry name" value="Integrase_H2C2"/>
    <property type="match status" value="1"/>
</dbReference>
<dbReference type="FunFam" id="3.30.70.270:FF:000020">
    <property type="entry name" value="Transposon Tf2-6 polyprotein-like Protein"/>
    <property type="match status" value="1"/>
</dbReference>